<name>A0ABV5USR5_9MICC</name>
<feature type="domain" description="Core-binding (CB)" evidence="6">
    <location>
        <begin position="2"/>
        <end position="95"/>
    </location>
</feature>
<dbReference type="PROSITE" id="PS51898">
    <property type="entry name" value="TYR_RECOMBINASE"/>
    <property type="match status" value="1"/>
</dbReference>
<dbReference type="SUPFAM" id="SSF56349">
    <property type="entry name" value="DNA breaking-rejoining enzymes"/>
    <property type="match status" value="1"/>
</dbReference>
<sequence>MAYLATALQSFFTDYVHAQRNLSDNTIASYRDTWRLLIKHVCATTATSADRIRLEDIDRDEVTAFLDHLVNERANSAATRNARLIAFRVLVAHILPDHPEHAETIRRILTIPPAKTAKPLISYLNEDETEALLAAPDTGTWTGRRDQMMLALVINTGLRISELIGLANTSIHTGTSPYVECQGKGRKHRATPISAKTRDQMRVYLTERNCRPGSALFPGPHGNELSRDAIERWLAIHVRTAAESCPSIGAKHVTMHTLRHTTAMNLLHAGVDITVIALWLGHEQTSTTDVYLHADMATKKAALEKTRPPEVLPGTYTPDPGILTWLEAL</sequence>
<keyword evidence="2 4" id="KW-0238">DNA-binding</keyword>
<dbReference type="EMBL" id="JBHMBH010000029">
    <property type="protein sequence ID" value="MFB9715237.1"/>
    <property type="molecule type" value="Genomic_DNA"/>
</dbReference>
<evidence type="ECO:0000259" key="5">
    <source>
        <dbReference type="PROSITE" id="PS51898"/>
    </source>
</evidence>
<protein>
    <submittedName>
        <fullName evidence="7">Tyrosine-type recombinase/integrase</fullName>
    </submittedName>
</protein>
<dbReference type="Gene3D" id="1.10.150.130">
    <property type="match status" value="1"/>
</dbReference>
<evidence type="ECO:0000313" key="8">
    <source>
        <dbReference type="Proteomes" id="UP001589536"/>
    </source>
</evidence>
<dbReference type="Proteomes" id="UP001589536">
    <property type="component" value="Unassembled WGS sequence"/>
</dbReference>
<evidence type="ECO:0000256" key="2">
    <source>
        <dbReference type="ARBA" id="ARBA00023125"/>
    </source>
</evidence>
<dbReference type="InterPro" id="IPR010998">
    <property type="entry name" value="Integrase_recombinase_N"/>
</dbReference>
<evidence type="ECO:0000259" key="6">
    <source>
        <dbReference type="PROSITE" id="PS51900"/>
    </source>
</evidence>
<organism evidence="7 8">
    <name type="scientific">Arthrobacter methylotrophus</name>
    <dbReference type="NCBI Taxonomy" id="121291"/>
    <lineage>
        <taxon>Bacteria</taxon>
        <taxon>Bacillati</taxon>
        <taxon>Actinomycetota</taxon>
        <taxon>Actinomycetes</taxon>
        <taxon>Micrococcales</taxon>
        <taxon>Micrococcaceae</taxon>
        <taxon>Arthrobacter</taxon>
    </lineage>
</organism>
<feature type="domain" description="Tyr recombinase" evidence="5">
    <location>
        <begin position="119"/>
        <end position="304"/>
    </location>
</feature>
<keyword evidence="3" id="KW-0233">DNA recombination</keyword>
<dbReference type="Pfam" id="PF02899">
    <property type="entry name" value="Phage_int_SAM_1"/>
    <property type="match status" value="1"/>
</dbReference>
<dbReference type="PANTHER" id="PTHR30349">
    <property type="entry name" value="PHAGE INTEGRASE-RELATED"/>
    <property type="match status" value="1"/>
</dbReference>
<dbReference type="PANTHER" id="PTHR30349:SF81">
    <property type="entry name" value="TYROSINE RECOMBINASE XERC"/>
    <property type="match status" value="1"/>
</dbReference>
<dbReference type="Pfam" id="PF00589">
    <property type="entry name" value="Phage_integrase"/>
    <property type="match status" value="1"/>
</dbReference>
<accession>A0ABV5USR5</accession>
<evidence type="ECO:0000313" key="7">
    <source>
        <dbReference type="EMBL" id="MFB9715237.1"/>
    </source>
</evidence>
<evidence type="ECO:0000256" key="3">
    <source>
        <dbReference type="ARBA" id="ARBA00023172"/>
    </source>
</evidence>
<keyword evidence="1" id="KW-0229">DNA integration</keyword>
<dbReference type="PROSITE" id="PS51900">
    <property type="entry name" value="CB"/>
    <property type="match status" value="1"/>
</dbReference>
<dbReference type="InterPro" id="IPR004107">
    <property type="entry name" value="Integrase_SAM-like_N"/>
</dbReference>
<dbReference type="InterPro" id="IPR013762">
    <property type="entry name" value="Integrase-like_cat_sf"/>
</dbReference>
<dbReference type="InterPro" id="IPR011010">
    <property type="entry name" value="DNA_brk_join_enz"/>
</dbReference>
<evidence type="ECO:0000256" key="4">
    <source>
        <dbReference type="PROSITE-ProRule" id="PRU01248"/>
    </source>
</evidence>
<proteinExistence type="predicted"/>
<comment type="caution">
    <text evidence="7">The sequence shown here is derived from an EMBL/GenBank/DDBJ whole genome shotgun (WGS) entry which is preliminary data.</text>
</comment>
<gene>
    <name evidence="7" type="ORF">ACFFPI_14050</name>
</gene>
<keyword evidence="8" id="KW-1185">Reference proteome</keyword>
<dbReference type="RefSeq" id="WP_345035434.1">
    <property type="nucleotide sequence ID" value="NZ_BAABED010000001.1"/>
</dbReference>
<reference evidence="7 8" key="1">
    <citation type="submission" date="2024-09" db="EMBL/GenBank/DDBJ databases">
        <authorList>
            <person name="Sun Q."/>
            <person name="Mori K."/>
        </authorList>
    </citation>
    <scope>NUCLEOTIDE SEQUENCE [LARGE SCALE GENOMIC DNA]</scope>
    <source>
        <strain evidence="7 8">JCM 13519</strain>
    </source>
</reference>
<dbReference type="InterPro" id="IPR044068">
    <property type="entry name" value="CB"/>
</dbReference>
<dbReference type="InterPro" id="IPR050090">
    <property type="entry name" value="Tyrosine_recombinase_XerCD"/>
</dbReference>
<dbReference type="Gene3D" id="1.10.443.10">
    <property type="entry name" value="Intergrase catalytic core"/>
    <property type="match status" value="1"/>
</dbReference>
<dbReference type="InterPro" id="IPR002104">
    <property type="entry name" value="Integrase_catalytic"/>
</dbReference>
<evidence type="ECO:0000256" key="1">
    <source>
        <dbReference type="ARBA" id="ARBA00022908"/>
    </source>
</evidence>